<dbReference type="PANTHER" id="PTHR43156">
    <property type="entry name" value="STAGE II SPORULATION PROTEIN E-RELATED"/>
    <property type="match status" value="1"/>
</dbReference>
<feature type="domain" description="PPM-type phosphatase" evidence="4">
    <location>
        <begin position="153"/>
        <end position="377"/>
    </location>
</feature>
<dbReference type="EMBL" id="FOSG01000004">
    <property type="protein sequence ID" value="SFK19377.1"/>
    <property type="molecule type" value="Genomic_DNA"/>
</dbReference>
<dbReference type="Proteomes" id="UP000198928">
    <property type="component" value="Unassembled WGS sequence"/>
</dbReference>
<evidence type="ECO:0000313" key="5">
    <source>
        <dbReference type="EMBL" id="SFK19377.1"/>
    </source>
</evidence>
<feature type="transmembrane region" description="Helical" evidence="3">
    <location>
        <begin position="74"/>
        <end position="91"/>
    </location>
</feature>
<dbReference type="FunFam" id="3.60.40.10:FF:000058">
    <property type="entry name" value="Stage II sporulation protein E"/>
    <property type="match status" value="1"/>
</dbReference>
<feature type="transmembrane region" description="Helical" evidence="3">
    <location>
        <begin position="25"/>
        <end position="44"/>
    </location>
</feature>
<proteinExistence type="predicted"/>
<sequence length="404" mass="42255">MRGPEPPGGARAAGTRRRGYVPPRLGSRALAALLVVVTLLVVVSDYLTDRGLGLVPLLIFLPAFVAGRGTARQTAAAAAWVVLVLVGLLVYDPFQTVSANLSTVAFTAALGALSIAGAWQRGRRDAEITRLRSAAAALQRQILRPLPLLTDRLLADGVYEPVEEDSRVGGDIYEVMPSPYGTRVLIADVQGKGLPAIGTAFAVLGAFREAAGREPELTSVVEALEDAVVRHNAFEAQSGEPERFVTALVLNTDGGRDVQVVDCGHIPPYLLRRERTGPAARPVPLRNSGVPLGLGSLAPKSRAVERFGLPPDAMLLLCTDGVTEARDSSGAFFPLEERLTGWADASPREVAAGLLDQLVAYTGGSPADDIALLVLRRSAPPAPDREASSSSGSGGFGPPGAGSR</sequence>
<feature type="transmembrane region" description="Helical" evidence="3">
    <location>
        <begin position="97"/>
        <end position="119"/>
    </location>
</feature>
<dbReference type="Pfam" id="PF07228">
    <property type="entry name" value="SpoIIE"/>
    <property type="match status" value="1"/>
</dbReference>
<keyword evidence="6" id="KW-1185">Reference proteome</keyword>
<reference evidence="6" key="1">
    <citation type="submission" date="2016-10" db="EMBL/GenBank/DDBJ databases">
        <authorList>
            <person name="Varghese N."/>
            <person name="Submissions S."/>
        </authorList>
    </citation>
    <scope>NUCLEOTIDE SEQUENCE [LARGE SCALE GENOMIC DNA]</scope>
    <source>
        <strain evidence="6">PL19</strain>
    </source>
</reference>
<dbReference type="Gene3D" id="3.60.40.10">
    <property type="entry name" value="PPM-type phosphatase domain"/>
    <property type="match status" value="1"/>
</dbReference>
<keyword evidence="1" id="KW-0378">Hydrolase</keyword>
<protein>
    <submittedName>
        <fullName evidence="5">Stage II sporulation protein E (SpoIIE)</fullName>
    </submittedName>
</protein>
<organism evidence="5 6">
    <name type="scientific">Streptomyces pini</name>
    <dbReference type="NCBI Taxonomy" id="1520580"/>
    <lineage>
        <taxon>Bacteria</taxon>
        <taxon>Bacillati</taxon>
        <taxon>Actinomycetota</taxon>
        <taxon>Actinomycetes</taxon>
        <taxon>Kitasatosporales</taxon>
        <taxon>Streptomycetaceae</taxon>
        <taxon>Streptomyces</taxon>
    </lineage>
</organism>
<gene>
    <name evidence="5" type="ORF">SAMN05192584_104193</name>
</gene>
<feature type="transmembrane region" description="Helical" evidence="3">
    <location>
        <begin position="50"/>
        <end position="67"/>
    </location>
</feature>
<keyword evidence="3" id="KW-0812">Transmembrane</keyword>
<keyword evidence="3" id="KW-0472">Membrane</keyword>
<dbReference type="GO" id="GO:0016791">
    <property type="term" value="F:phosphatase activity"/>
    <property type="evidence" value="ECO:0007669"/>
    <property type="project" value="TreeGrafter"/>
</dbReference>
<dbReference type="SUPFAM" id="SSF81606">
    <property type="entry name" value="PP2C-like"/>
    <property type="match status" value="1"/>
</dbReference>
<dbReference type="SMART" id="SM00331">
    <property type="entry name" value="PP2C_SIG"/>
    <property type="match status" value="1"/>
</dbReference>
<dbReference type="InterPro" id="IPR052016">
    <property type="entry name" value="Bact_Sigma-Reg"/>
</dbReference>
<keyword evidence="3" id="KW-1133">Transmembrane helix</keyword>
<evidence type="ECO:0000259" key="4">
    <source>
        <dbReference type="SMART" id="SM00331"/>
    </source>
</evidence>
<dbReference type="InterPro" id="IPR036457">
    <property type="entry name" value="PPM-type-like_dom_sf"/>
</dbReference>
<dbReference type="InterPro" id="IPR001932">
    <property type="entry name" value="PPM-type_phosphatase-like_dom"/>
</dbReference>
<evidence type="ECO:0000256" key="2">
    <source>
        <dbReference type="SAM" id="MobiDB-lite"/>
    </source>
</evidence>
<dbReference type="PANTHER" id="PTHR43156:SF2">
    <property type="entry name" value="STAGE II SPORULATION PROTEIN E"/>
    <property type="match status" value="1"/>
</dbReference>
<evidence type="ECO:0000313" key="6">
    <source>
        <dbReference type="Proteomes" id="UP000198928"/>
    </source>
</evidence>
<name>A0A1I3XIE1_9ACTN</name>
<feature type="compositionally biased region" description="Gly residues" evidence="2">
    <location>
        <begin position="392"/>
        <end position="404"/>
    </location>
</feature>
<feature type="region of interest" description="Disordered" evidence="2">
    <location>
        <begin position="380"/>
        <end position="404"/>
    </location>
</feature>
<accession>A0A1I3XIE1</accession>
<dbReference type="AlphaFoldDB" id="A0A1I3XIE1"/>
<evidence type="ECO:0000256" key="3">
    <source>
        <dbReference type="SAM" id="Phobius"/>
    </source>
</evidence>
<evidence type="ECO:0000256" key="1">
    <source>
        <dbReference type="ARBA" id="ARBA00022801"/>
    </source>
</evidence>